<dbReference type="PANTHER" id="PTHR10683:SF31">
    <property type="entry name" value="TRANSALDOLASE"/>
    <property type="match status" value="1"/>
</dbReference>
<comment type="catalytic activity">
    <reaction evidence="10">
        <text>D-sedoheptulose 7-phosphate + D-glyceraldehyde 3-phosphate = D-erythrose 4-phosphate + beta-D-fructose 6-phosphate</text>
        <dbReference type="Rhea" id="RHEA:17053"/>
        <dbReference type="ChEBI" id="CHEBI:16897"/>
        <dbReference type="ChEBI" id="CHEBI:57483"/>
        <dbReference type="ChEBI" id="CHEBI:57634"/>
        <dbReference type="ChEBI" id="CHEBI:59776"/>
        <dbReference type="EC" id="2.2.1.2"/>
    </reaction>
</comment>
<dbReference type="Gene3D" id="3.20.20.70">
    <property type="entry name" value="Aldolase class I"/>
    <property type="match status" value="1"/>
</dbReference>
<comment type="function">
    <text evidence="1 10">Transaldolase is important for the balance of metabolites in the pentose-phosphate pathway.</text>
</comment>
<dbReference type="PANTHER" id="PTHR10683">
    <property type="entry name" value="TRANSALDOLASE"/>
    <property type="match status" value="1"/>
</dbReference>
<name>A0A7G5H780_9BACT</name>
<dbReference type="GO" id="GO:0004801">
    <property type="term" value="F:transaldolase activity"/>
    <property type="evidence" value="ECO:0007669"/>
    <property type="project" value="UniProtKB-UniRule"/>
</dbReference>
<reference evidence="11 12" key="1">
    <citation type="submission" date="2020-07" db="EMBL/GenBank/DDBJ databases">
        <title>Spirosoma foliorum sp. nov., isolated from the leaves on the Nejang mountain Korea, Republic of.</title>
        <authorList>
            <person name="Ho H."/>
            <person name="Lee Y.-J."/>
            <person name="Nurcahyanto D.-A."/>
            <person name="Kim S.-G."/>
        </authorList>
    </citation>
    <scope>NUCLEOTIDE SEQUENCE [LARGE SCALE GENOMIC DNA]</scope>
    <source>
        <strain evidence="11 12">PL0136</strain>
    </source>
</reference>
<dbReference type="Pfam" id="PF00923">
    <property type="entry name" value="TAL_FSA"/>
    <property type="match status" value="1"/>
</dbReference>
<dbReference type="InterPro" id="IPR004732">
    <property type="entry name" value="Transaldolase_2"/>
</dbReference>
<comment type="pathway">
    <text evidence="3 10">Carbohydrate degradation; pentose phosphate pathway; D-glyceraldehyde 3-phosphate and beta-D-fructose 6-phosphate from D-ribose 5-phosphate and D-xylulose 5-phosphate (non-oxidative stage): step 2/3.</text>
</comment>
<evidence type="ECO:0000256" key="4">
    <source>
        <dbReference type="ARBA" id="ARBA00008426"/>
    </source>
</evidence>
<dbReference type="GO" id="GO:0006098">
    <property type="term" value="P:pentose-phosphate shunt"/>
    <property type="evidence" value="ECO:0007669"/>
    <property type="project" value="UniProtKB-UniRule"/>
</dbReference>
<dbReference type="GO" id="GO:0005975">
    <property type="term" value="P:carbohydrate metabolic process"/>
    <property type="evidence" value="ECO:0007669"/>
    <property type="project" value="InterPro"/>
</dbReference>
<dbReference type="UniPathway" id="UPA00115">
    <property type="reaction ID" value="UER00414"/>
</dbReference>
<evidence type="ECO:0000256" key="7">
    <source>
        <dbReference type="ARBA" id="ARBA00022679"/>
    </source>
</evidence>
<evidence type="ECO:0000256" key="2">
    <source>
        <dbReference type="ARBA" id="ARBA00004496"/>
    </source>
</evidence>
<dbReference type="EMBL" id="CP059732">
    <property type="protein sequence ID" value="QMW06972.1"/>
    <property type="molecule type" value="Genomic_DNA"/>
</dbReference>
<dbReference type="EC" id="2.2.1.2" evidence="5 10"/>
<keyword evidence="8 10" id="KW-0570">Pentose shunt</keyword>
<evidence type="ECO:0000256" key="1">
    <source>
        <dbReference type="ARBA" id="ARBA00003518"/>
    </source>
</evidence>
<accession>A0A7G5H780</accession>
<dbReference type="PIRSF" id="PIRSF036915">
    <property type="entry name" value="Trnald_Bac_Plnt"/>
    <property type="match status" value="1"/>
</dbReference>
<sequence length="370" mass="40813">MNRVKQIHELGQSIWLDFIDRQLMNTGALQTLIQEDGIRGLTSNPAIFEKAISSSQDYDEDIKRLAQTEQSNEAIFYGVAVVDIQRAADLFAPVYDDKISGADGFVSLEVSPYFALDAEKTIQQARFLWQAVNRPNVMIKIPGTEACLPAIRQAISEGININVTLLFGLDRYRAVAEAYIAGLEDRLQAGQPIDQLASVASFFISRIDTLVDPLLKEQDLTELTGEVAIALAKRAYASYGQLFSSERFKKLADAGAVPQRLLWASTGTKDPAFSDVKYMEALIGPKTVNTVPMDTLNAFRDHGQAALSLTSHDEEATQVLERVQLAGIDLNEIAQQLEDEGIQKFNAPYANLLQAIDQQRNALVSSSDKQ</sequence>
<dbReference type="InterPro" id="IPR013785">
    <property type="entry name" value="Aldolase_TIM"/>
</dbReference>
<dbReference type="KEGG" id="sfol:H3H32_15805"/>
<evidence type="ECO:0000313" key="11">
    <source>
        <dbReference type="EMBL" id="QMW06972.1"/>
    </source>
</evidence>
<keyword evidence="12" id="KW-1185">Reference proteome</keyword>
<evidence type="ECO:0000256" key="5">
    <source>
        <dbReference type="ARBA" id="ARBA00013151"/>
    </source>
</evidence>
<comment type="similarity">
    <text evidence="4 10">Belongs to the transaldolase family. Type 2 subfamily.</text>
</comment>
<dbReference type="InterPro" id="IPR001585">
    <property type="entry name" value="TAL/FSA"/>
</dbReference>
<keyword evidence="6 10" id="KW-0963">Cytoplasm</keyword>
<dbReference type="NCBIfam" id="NF002881">
    <property type="entry name" value="PRK03343.1"/>
    <property type="match status" value="1"/>
</dbReference>
<protein>
    <recommendedName>
        <fullName evidence="5 10">Transaldolase</fullName>
        <ecNumber evidence="5 10">2.2.1.2</ecNumber>
    </recommendedName>
</protein>
<evidence type="ECO:0000256" key="6">
    <source>
        <dbReference type="ARBA" id="ARBA00022490"/>
    </source>
</evidence>
<dbReference type="GO" id="GO:0005737">
    <property type="term" value="C:cytoplasm"/>
    <property type="evidence" value="ECO:0007669"/>
    <property type="project" value="UniProtKB-SubCell"/>
</dbReference>
<dbReference type="NCBIfam" id="TIGR00876">
    <property type="entry name" value="tal_mycobact"/>
    <property type="match status" value="1"/>
</dbReference>
<comment type="subcellular location">
    <subcellularLocation>
        <location evidence="2 10">Cytoplasm</location>
    </subcellularLocation>
</comment>
<feature type="active site" description="Schiff-base intermediate with substrate" evidence="10">
    <location>
        <position position="140"/>
    </location>
</feature>
<keyword evidence="9 10" id="KW-0704">Schiff base</keyword>
<gene>
    <name evidence="10 11" type="primary">tal</name>
    <name evidence="11" type="ORF">H3H32_15805</name>
</gene>
<dbReference type="AlphaFoldDB" id="A0A7G5H780"/>
<organism evidence="11 12">
    <name type="scientific">Spirosoma foliorum</name>
    <dbReference type="NCBI Taxonomy" id="2710596"/>
    <lineage>
        <taxon>Bacteria</taxon>
        <taxon>Pseudomonadati</taxon>
        <taxon>Bacteroidota</taxon>
        <taxon>Cytophagia</taxon>
        <taxon>Cytophagales</taxon>
        <taxon>Cytophagaceae</taxon>
        <taxon>Spirosoma</taxon>
    </lineage>
</organism>
<evidence type="ECO:0000256" key="3">
    <source>
        <dbReference type="ARBA" id="ARBA00004857"/>
    </source>
</evidence>
<dbReference type="SUPFAM" id="SSF51569">
    <property type="entry name" value="Aldolase"/>
    <property type="match status" value="1"/>
</dbReference>
<dbReference type="HAMAP" id="MF_00493">
    <property type="entry name" value="Transaldolase_2"/>
    <property type="match status" value="1"/>
</dbReference>
<evidence type="ECO:0000256" key="9">
    <source>
        <dbReference type="ARBA" id="ARBA00023270"/>
    </source>
</evidence>
<evidence type="ECO:0000256" key="10">
    <source>
        <dbReference type="HAMAP-Rule" id="MF_00493"/>
    </source>
</evidence>
<evidence type="ECO:0000256" key="8">
    <source>
        <dbReference type="ARBA" id="ARBA00023126"/>
    </source>
</evidence>
<dbReference type="CDD" id="cd00955">
    <property type="entry name" value="Transaldolase_like"/>
    <property type="match status" value="1"/>
</dbReference>
<evidence type="ECO:0000313" key="12">
    <source>
        <dbReference type="Proteomes" id="UP000515369"/>
    </source>
</evidence>
<proteinExistence type="inferred from homology"/>
<dbReference type="Proteomes" id="UP000515369">
    <property type="component" value="Chromosome"/>
</dbReference>
<keyword evidence="7 10" id="KW-0808">Transferase</keyword>